<keyword evidence="4" id="KW-1185">Reference proteome</keyword>
<evidence type="ECO:0000256" key="1">
    <source>
        <dbReference type="SAM" id="SignalP"/>
    </source>
</evidence>
<dbReference type="STRING" id="1121307.CLCY_5c01310"/>
<evidence type="ECO:0000313" key="4">
    <source>
        <dbReference type="Proteomes" id="UP000036756"/>
    </source>
</evidence>
<dbReference type="PATRIC" id="fig|1121307.3.peg.2067"/>
<organism evidence="3 4">
    <name type="scientific">Clostridium cylindrosporum DSM 605</name>
    <dbReference type="NCBI Taxonomy" id="1121307"/>
    <lineage>
        <taxon>Bacteria</taxon>
        <taxon>Bacillati</taxon>
        <taxon>Bacillota</taxon>
        <taxon>Clostridia</taxon>
        <taxon>Eubacteriales</taxon>
        <taxon>Clostridiaceae</taxon>
        <taxon>Clostridium</taxon>
    </lineage>
</organism>
<sequence>MIKKVSKTLVGIIACSSILSTHALAAEKDISIKKYDVEVSSKLFVPYSGKYIDSFKEGFKPGFGSGLTLKSVDKNGDLEFYAITDRGPNGDAPNYIQGDKEFTSKFFPSPEFTPSIGILKVNKDGASIKESIPLKNNGKEISGLPVTPGLVGSTNEVALDEDMNKLPYDNNGLDTEGVAVDKDGNFWTVDEYGPFLTKFDKNGNQLEKYAPGKGLPEVLKHRIPNRGFEGITIAPSGKIYCVLQSVLDVNGETAKKAQFIRIVEFDPKTKKTKMFAYPHNVNSYKSSKNAKIGDIYAVSDSKLVIIEQGEDKSGKMNNLIYSVNLAGATDISNKKYQGKELEYATSKEILNLKGIRFAKKELLVDLVKYGWDKEKVEGMCVLPDKKSIAIVNDNDFGMAVDVNDPSVENADITDYVYDSKTKKYTYEGKEANAKISFVKNSIEERNPVLWLIDMNKPIG</sequence>
<feature type="domain" description="Phytase-like" evidence="2">
    <location>
        <begin position="65"/>
        <end position="396"/>
    </location>
</feature>
<protein>
    <recommendedName>
        <fullName evidence="2">Phytase-like domain-containing protein</fullName>
    </recommendedName>
</protein>
<name>A0A0J8DAL9_CLOCY</name>
<keyword evidence="1" id="KW-0732">Signal</keyword>
<dbReference type="PANTHER" id="PTHR37957:SF1">
    <property type="entry name" value="PHYTASE-LIKE DOMAIN-CONTAINING PROTEIN"/>
    <property type="match status" value="1"/>
</dbReference>
<dbReference type="PANTHER" id="PTHR37957">
    <property type="entry name" value="BLR7070 PROTEIN"/>
    <property type="match status" value="1"/>
</dbReference>
<feature type="chain" id="PRO_5005296553" description="Phytase-like domain-containing protein" evidence="1">
    <location>
        <begin position="26"/>
        <end position="459"/>
    </location>
</feature>
<dbReference type="SUPFAM" id="SSF101898">
    <property type="entry name" value="NHL repeat"/>
    <property type="match status" value="1"/>
</dbReference>
<dbReference type="EMBL" id="LFVU01000004">
    <property type="protein sequence ID" value="KMT22892.1"/>
    <property type="molecule type" value="Genomic_DNA"/>
</dbReference>
<dbReference type="Proteomes" id="UP000036756">
    <property type="component" value="Unassembled WGS sequence"/>
</dbReference>
<dbReference type="AlphaFoldDB" id="A0A0J8DAL9"/>
<reference evidence="3 4" key="1">
    <citation type="submission" date="2015-06" db="EMBL/GenBank/DDBJ databases">
        <title>Draft genome sequence of the purine-degrading Clostridium cylindrosporum HC-1 (DSM 605).</title>
        <authorList>
            <person name="Poehlein A."/>
            <person name="Schiel-Bengelsdorf B."/>
            <person name="Bengelsdorf F."/>
            <person name="Daniel R."/>
            <person name="Duerre P."/>
        </authorList>
    </citation>
    <scope>NUCLEOTIDE SEQUENCE [LARGE SCALE GENOMIC DNA]</scope>
    <source>
        <strain evidence="3 4">DSM 605</strain>
    </source>
</reference>
<proteinExistence type="predicted"/>
<evidence type="ECO:0000313" key="3">
    <source>
        <dbReference type="EMBL" id="KMT22892.1"/>
    </source>
</evidence>
<dbReference type="InterPro" id="IPR015943">
    <property type="entry name" value="WD40/YVTN_repeat-like_dom_sf"/>
</dbReference>
<accession>A0A0J8DAL9</accession>
<dbReference type="RefSeq" id="WP_048569622.1">
    <property type="nucleotide sequence ID" value="NZ_LFVU01000004.1"/>
</dbReference>
<dbReference type="Pfam" id="PF13449">
    <property type="entry name" value="Phytase-like"/>
    <property type="match status" value="1"/>
</dbReference>
<gene>
    <name evidence="3" type="ORF">CLCY_5c01310</name>
</gene>
<comment type="caution">
    <text evidence="3">The sequence shown here is derived from an EMBL/GenBank/DDBJ whole genome shotgun (WGS) entry which is preliminary data.</text>
</comment>
<evidence type="ECO:0000259" key="2">
    <source>
        <dbReference type="Pfam" id="PF13449"/>
    </source>
</evidence>
<dbReference type="Gene3D" id="2.130.10.10">
    <property type="entry name" value="YVTN repeat-like/Quinoprotein amine dehydrogenase"/>
    <property type="match status" value="1"/>
</dbReference>
<feature type="signal peptide" evidence="1">
    <location>
        <begin position="1"/>
        <end position="25"/>
    </location>
</feature>
<dbReference type="InterPro" id="IPR027372">
    <property type="entry name" value="Phytase-like_dom"/>
</dbReference>